<organism evidence="12 13">
    <name type="scientific">Bifidobacterium lemurum</name>
    <dbReference type="NCBI Taxonomy" id="1603886"/>
    <lineage>
        <taxon>Bacteria</taxon>
        <taxon>Bacillati</taxon>
        <taxon>Actinomycetota</taxon>
        <taxon>Actinomycetes</taxon>
        <taxon>Bifidobacteriales</taxon>
        <taxon>Bifidobacteriaceae</taxon>
        <taxon>Bifidobacterium</taxon>
    </lineage>
</organism>
<name>A0A261FMQ2_9BIFI</name>
<feature type="domain" description="MacB-like periplasmic core" evidence="11">
    <location>
        <begin position="657"/>
        <end position="854"/>
    </location>
</feature>
<evidence type="ECO:0000256" key="8">
    <source>
        <dbReference type="SAM" id="MobiDB-lite"/>
    </source>
</evidence>
<reference evidence="12 13" key="1">
    <citation type="journal article" date="2017" name="BMC Genomics">
        <title>Comparative genomic and phylogenomic analyses of the Bifidobacteriaceae family.</title>
        <authorList>
            <person name="Lugli G.A."/>
            <person name="Milani C."/>
            <person name="Turroni F."/>
            <person name="Duranti S."/>
            <person name="Mancabelli L."/>
            <person name="Mangifesta M."/>
            <person name="Ferrario C."/>
            <person name="Modesto M."/>
            <person name="Mattarelli P."/>
            <person name="Jiri K."/>
            <person name="van Sinderen D."/>
            <person name="Ventura M."/>
        </authorList>
    </citation>
    <scope>NUCLEOTIDE SEQUENCE [LARGE SCALE GENOMIC DNA]</scope>
    <source>
        <strain evidence="12 13">DSM 28807</strain>
    </source>
</reference>
<dbReference type="InterPro" id="IPR038766">
    <property type="entry name" value="Membrane_comp_ABC_pdt"/>
</dbReference>
<feature type="transmembrane region" description="Helical" evidence="9">
    <location>
        <begin position="484"/>
        <end position="504"/>
    </location>
</feature>
<dbReference type="AlphaFoldDB" id="A0A261FMQ2"/>
<evidence type="ECO:0000256" key="6">
    <source>
        <dbReference type="ARBA" id="ARBA00038076"/>
    </source>
</evidence>
<feature type="coiled-coil region" evidence="7">
    <location>
        <begin position="403"/>
        <end position="448"/>
    </location>
</feature>
<feature type="transmembrane region" description="Helical" evidence="9">
    <location>
        <begin position="579"/>
        <end position="600"/>
    </location>
</feature>
<keyword evidence="12" id="KW-0131">Cell cycle</keyword>
<evidence type="ECO:0000313" key="12">
    <source>
        <dbReference type="EMBL" id="OZG60096.1"/>
    </source>
</evidence>
<protein>
    <submittedName>
        <fullName evidence="12">Cell division protein FtsX</fullName>
    </submittedName>
</protein>
<feature type="transmembrane region" description="Helical" evidence="9">
    <location>
        <begin position="981"/>
        <end position="1000"/>
    </location>
</feature>
<feature type="transmembrane region" description="Helical" evidence="9">
    <location>
        <begin position="940"/>
        <end position="961"/>
    </location>
</feature>
<accession>A0A261FMQ2</accession>
<dbReference type="PANTHER" id="PTHR30287">
    <property type="entry name" value="MEMBRANE COMPONENT OF PREDICTED ABC SUPERFAMILY METABOLITE UPTAKE TRANSPORTER"/>
    <property type="match status" value="1"/>
</dbReference>
<keyword evidence="3 9" id="KW-0812">Transmembrane</keyword>
<evidence type="ECO:0000259" key="10">
    <source>
        <dbReference type="Pfam" id="PF02687"/>
    </source>
</evidence>
<feature type="transmembrane region" description="Helical" evidence="9">
    <location>
        <begin position="887"/>
        <end position="906"/>
    </location>
</feature>
<dbReference type="PANTHER" id="PTHR30287:SF1">
    <property type="entry name" value="INNER MEMBRANE PROTEIN"/>
    <property type="match status" value="1"/>
</dbReference>
<feature type="region of interest" description="Disordered" evidence="8">
    <location>
        <begin position="381"/>
        <end position="402"/>
    </location>
</feature>
<feature type="transmembrane region" description="Helical" evidence="9">
    <location>
        <begin position="21"/>
        <end position="40"/>
    </location>
</feature>
<keyword evidence="7" id="KW-0175">Coiled coil</keyword>
<comment type="caution">
    <text evidence="12">The sequence shown here is derived from an EMBL/GenBank/DDBJ whole genome shotgun (WGS) entry which is preliminary data.</text>
</comment>
<dbReference type="Pfam" id="PF12704">
    <property type="entry name" value="MacB_PCD"/>
    <property type="match status" value="1"/>
</dbReference>
<comment type="similarity">
    <text evidence="6">Belongs to the ABC-4 integral membrane protein family.</text>
</comment>
<feature type="domain" description="ABC3 transporter permease C-terminal" evidence="10">
    <location>
        <begin position="890"/>
        <end position="999"/>
    </location>
</feature>
<dbReference type="Pfam" id="PF02687">
    <property type="entry name" value="FtsX"/>
    <property type="match status" value="2"/>
</dbReference>
<evidence type="ECO:0000256" key="4">
    <source>
        <dbReference type="ARBA" id="ARBA00022989"/>
    </source>
</evidence>
<dbReference type="OrthoDB" id="5137249at2"/>
<dbReference type="Proteomes" id="UP000216352">
    <property type="component" value="Unassembled WGS sequence"/>
</dbReference>
<feature type="transmembrane region" description="Helical" evidence="9">
    <location>
        <begin position="535"/>
        <end position="559"/>
    </location>
</feature>
<keyword evidence="4 9" id="KW-1133">Transmembrane helix</keyword>
<evidence type="ECO:0000256" key="3">
    <source>
        <dbReference type="ARBA" id="ARBA00022692"/>
    </source>
</evidence>
<evidence type="ECO:0000256" key="9">
    <source>
        <dbReference type="SAM" id="Phobius"/>
    </source>
</evidence>
<dbReference type="Gene3D" id="1.10.287.1490">
    <property type="match status" value="1"/>
</dbReference>
<sequence length="1016" mass="111637">MAKRMLRKDIRLAFTHSWGRFVSIVCLMALGSFALVGLWVTGPDMEATGEAFYGEHNLADVTVVSEYGLNDDDRTVISGTPGVRQAEFGYFKDVVIKGTNRSVRINSLPEAVSTYEVIEGRLPQASDEIALDEGLKDSYGVGSTFTLTEEPDIAGDTVLTADEFEVVGFVRSSEAISGLNLGTSTAGSGQLNQYAVVTEAAFDSAVAMIARITFTDTQGLDYWSDEYADRVQEHKDELSTRLADQPDKRVEEIRESRREQIAKARQQVDEAKAQLADAEAQLDQAKAQIEAGKDQISAESSTAVLGAQATMDDIGGDLDVIDSSINALRDAQQRLEEVLSDNRNQQADSLESAQQQLQALNDAIGDLYNQIGSTADQIQDSQRSIRSKAGDLADSATDGTSQLIEGQRTLEQAEEEYQTKLDEFNEAKPAAEEQIAEAERQIRLAEEKVEGLSVPAYSVNGRREGLGGEGYRVYMIIADIVAKLARIFPIFLYLVAALVTFATMGRMVDEERVNSGTLKALGYSDMDVMRKFTMYGFAASTVGTIIGAAAGHTLLPLIVDRAYSNGFRLPRISLEFHPGITLVAFLLAWASAVLPSWLVASRELREKPAALLLPKPPAKGSTILLERVTPLWNRMSFTRKVTARNLFRYKGRMVMTIFGVCGAVALLFAGLGVQGSIGEISERQFGDLIHYDLIVAENSDNNQEQSDEVQTALEDDAVSSSMPIHYETLTKTVRDSVDKQEMTLLVTDDPYNYGDYMTLRERGTERTQVLTDNGAVISERLSETLGVGVGDTFAVDDENGVERRITVTGVCEMYIGHFVVMSSGGYERAFHQEYQSNAHMVRLVDTSTDNAAEQGARFMELSGVRGVVQNITNKQMVDQIVISLNQIMEVLIVVAVLLGVVILYNLTNLNVSERIRELSTIKVLGFHTGETTMYIYRETLVLSALGVLAGFGFGAWLHRYIITEVPPDEVMFDPSLVPHAFWMPALVIALVLAALGWVVWRRLKKVDMLAALKSVD</sequence>
<feature type="coiled-coil region" evidence="7">
    <location>
        <begin position="254"/>
        <end position="295"/>
    </location>
</feature>
<dbReference type="EMBL" id="MWWX01000018">
    <property type="protein sequence ID" value="OZG60096.1"/>
    <property type="molecule type" value="Genomic_DNA"/>
</dbReference>
<keyword evidence="2" id="KW-1003">Cell membrane</keyword>
<dbReference type="GO" id="GO:0005886">
    <property type="term" value="C:plasma membrane"/>
    <property type="evidence" value="ECO:0007669"/>
    <property type="project" value="UniProtKB-SubCell"/>
</dbReference>
<feature type="transmembrane region" description="Helical" evidence="9">
    <location>
        <begin position="653"/>
        <end position="673"/>
    </location>
</feature>
<keyword evidence="13" id="KW-1185">Reference proteome</keyword>
<feature type="coiled-coil region" evidence="7">
    <location>
        <begin position="321"/>
        <end position="370"/>
    </location>
</feature>
<proteinExistence type="inferred from homology"/>
<dbReference type="STRING" id="1603886.GCA_001895165_02206"/>
<comment type="subcellular location">
    <subcellularLocation>
        <location evidence="1">Cell membrane</location>
        <topology evidence="1">Multi-pass membrane protein</topology>
    </subcellularLocation>
</comment>
<keyword evidence="12" id="KW-0132">Cell division</keyword>
<gene>
    <name evidence="12" type="ORF">BLEM_2036</name>
</gene>
<evidence type="ECO:0000259" key="11">
    <source>
        <dbReference type="Pfam" id="PF12704"/>
    </source>
</evidence>
<evidence type="ECO:0000256" key="7">
    <source>
        <dbReference type="SAM" id="Coils"/>
    </source>
</evidence>
<dbReference type="InterPro" id="IPR025857">
    <property type="entry name" value="MacB_PCD"/>
</dbReference>
<dbReference type="InterPro" id="IPR003838">
    <property type="entry name" value="ABC3_permease_C"/>
</dbReference>
<keyword evidence="5 9" id="KW-0472">Membrane</keyword>
<feature type="domain" description="ABC3 transporter permease C-terminal" evidence="10">
    <location>
        <begin position="487"/>
        <end position="605"/>
    </location>
</feature>
<dbReference type="GO" id="GO:0051301">
    <property type="term" value="P:cell division"/>
    <property type="evidence" value="ECO:0007669"/>
    <property type="project" value="UniProtKB-KW"/>
</dbReference>
<evidence type="ECO:0000256" key="2">
    <source>
        <dbReference type="ARBA" id="ARBA00022475"/>
    </source>
</evidence>
<dbReference type="RefSeq" id="WP_072727047.1">
    <property type="nucleotide sequence ID" value="NZ_BDIS01000031.1"/>
</dbReference>
<evidence type="ECO:0000256" key="1">
    <source>
        <dbReference type="ARBA" id="ARBA00004651"/>
    </source>
</evidence>
<evidence type="ECO:0000313" key="13">
    <source>
        <dbReference type="Proteomes" id="UP000216352"/>
    </source>
</evidence>
<evidence type="ECO:0000256" key="5">
    <source>
        <dbReference type="ARBA" id="ARBA00023136"/>
    </source>
</evidence>